<proteinExistence type="predicted"/>
<feature type="compositionally biased region" description="Basic and acidic residues" evidence="1">
    <location>
        <begin position="65"/>
        <end position="75"/>
    </location>
</feature>
<keyword evidence="3" id="KW-1185">Reference proteome</keyword>
<evidence type="ECO:0000313" key="3">
    <source>
        <dbReference type="Proteomes" id="UP000283269"/>
    </source>
</evidence>
<evidence type="ECO:0000313" key="2">
    <source>
        <dbReference type="EMBL" id="PPQ91110.1"/>
    </source>
</evidence>
<organism evidence="2 3">
    <name type="scientific">Psilocybe cyanescens</name>
    <dbReference type="NCBI Taxonomy" id="93625"/>
    <lineage>
        <taxon>Eukaryota</taxon>
        <taxon>Fungi</taxon>
        <taxon>Dikarya</taxon>
        <taxon>Basidiomycota</taxon>
        <taxon>Agaricomycotina</taxon>
        <taxon>Agaricomycetes</taxon>
        <taxon>Agaricomycetidae</taxon>
        <taxon>Agaricales</taxon>
        <taxon>Agaricineae</taxon>
        <taxon>Strophariaceae</taxon>
        <taxon>Psilocybe</taxon>
    </lineage>
</organism>
<accession>A0A409XK36</accession>
<protein>
    <submittedName>
        <fullName evidence="2">Uncharacterized protein</fullName>
    </submittedName>
</protein>
<evidence type="ECO:0000256" key="1">
    <source>
        <dbReference type="SAM" id="MobiDB-lite"/>
    </source>
</evidence>
<sequence>MDPECRQVFALGANVDVDIDERGREVHLVPAVLGTSCKVSKNGLATGEGAYGCRASQSNASASSARDDGRPTGYE</sequence>
<feature type="compositionally biased region" description="Low complexity" evidence="1">
    <location>
        <begin position="55"/>
        <end position="64"/>
    </location>
</feature>
<feature type="region of interest" description="Disordered" evidence="1">
    <location>
        <begin position="54"/>
        <end position="75"/>
    </location>
</feature>
<dbReference type="Proteomes" id="UP000283269">
    <property type="component" value="Unassembled WGS sequence"/>
</dbReference>
<comment type="caution">
    <text evidence="2">The sequence shown here is derived from an EMBL/GenBank/DDBJ whole genome shotgun (WGS) entry which is preliminary data.</text>
</comment>
<name>A0A409XK36_PSICY</name>
<dbReference type="EMBL" id="NHYD01001476">
    <property type="protein sequence ID" value="PPQ91110.1"/>
    <property type="molecule type" value="Genomic_DNA"/>
</dbReference>
<gene>
    <name evidence="2" type="ORF">CVT25_013149</name>
</gene>
<dbReference type="InParanoid" id="A0A409XK36"/>
<reference evidence="2 3" key="1">
    <citation type="journal article" date="2018" name="Evol. Lett.">
        <title>Horizontal gene cluster transfer increased hallucinogenic mushroom diversity.</title>
        <authorList>
            <person name="Reynolds H.T."/>
            <person name="Vijayakumar V."/>
            <person name="Gluck-Thaler E."/>
            <person name="Korotkin H.B."/>
            <person name="Matheny P.B."/>
            <person name="Slot J.C."/>
        </authorList>
    </citation>
    <scope>NUCLEOTIDE SEQUENCE [LARGE SCALE GENOMIC DNA]</scope>
    <source>
        <strain evidence="2 3">2631</strain>
    </source>
</reference>
<dbReference type="AlphaFoldDB" id="A0A409XK36"/>